<comment type="pathway">
    <text evidence="5">tRNA modification; 5-methoxycarbonylmethyl-2-thiouridine-tRNA biosynthesis.</text>
</comment>
<feature type="non-terminal residue" evidence="7">
    <location>
        <position position="818"/>
    </location>
</feature>
<accession>A0A9N9BMH5</accession>
<name>A0A9N9BMH5_9GLOM</name>
<evidence type="ECO:0000313" key="8">
    <source>
        <dbReference type="Proteomes" id="UP000789706"/>
    </source>
</evidence>
<evidence type="ECO:0000256" key="4">
    <source>
        <dbReference type="ARBA" id="ARBA00022786"/>
    </source>
</evidence>
<dbReference type="EMBL" id="CAJVPK010001139">
    <property type="protein sequence ID" value="CAG8573175.1"/>
    <property type="molecule type" value="Genomic_DNA"/>
</dbReference>
<dbReference type="OrthoDB" id="28245at2759"/>
<dbReference type="CDD" id="cd01764">
    <property type="entry name" value="Ubl_Urm1"/>
    <property type="match status" value="1"/>
</dbReference>
<dbReference type="InterPro" id="IPR012675">
    <property type="entry name" value="Beta-grasp_dom_sf"/>
</dbReference>
<evidence type="ECO:0000256" key="1">
    <source>
        <dbReference type="ARBA" id="ARBA00022490"/>
    </source>
</evidence>
<organism evidence="7 8">
    <name type="scientific">Diversispora eburnea</name>
    <dbReference type="NCBI Taxonomy" id="1213867"/>
    <lineage>
        <taxon>Eukaryota</taxon>
        <taxon>Fungi</taxon>
        <taxon>Fungi incertae sedis</taxon>
        <taxon>Mucoromycota</taxon>
        <taxon>Glomeromycotina</taxon>
        <taxon>Glomeromycetes</taxon>
        <taxon>Diversisporales</taxon>
        <taxon>Diversisporaceae</taxon>
        <taxon>Diversispora</taxon>
    </lineage>
</organism>
<dbReference type="Proteomes" id="UP000789706">
    <property type="component" value="Unassembled WGS sequence"/>
</dbReference>
<dbReference type="GO" id="GO:0034227">
    <property type="term" value="P:tRNA thio-modification"/>
    <property type="evidence" value="ECO:0007669"/>
    <property type="project" value="InterPro"/>
</dbReference>
<proteinExistence type="inferred from homology"/>
<keyword evidence="1 5" id="KW-0963">Cytoplasm</keyword>
<dbReference type="SUPFAM" id="SSF48371">
    <property type="entry name" value="ARM repeat"/>
    <property type="match status" value="1"/>
</dbReference>
<feature type="region of interest" description="Disordered" evidence="6">
    <location>
        <begin position="715"/>
        <end position="749"/>
    </location>
</feature>
<reference evidence="7" key="1">
    <citation type="submission" date="2021-06" db="EMBL/GenBank/DDBJ databases">
        <authorList>
            <person name="Kallberg Y."/>
            <person name="Tangrot J."/>
            <person name="Rosling A."/>
        </authorList>
    </citation>
    <scope>NUCLEOTIDE SEQUENCE</scope>
    <source>
        <strain evidence="7">AZ414A</strain>
    </source>
</reference>
<dbReference type="SUPFAM" id="SSF54285">
    <property type="entry name" value="MoaD/ThiS"/>
    <property type="match status" value="1"/>
</dbReference>
<dbReference type="GO" id="GO:0005737">
    <property type="term" value="C:cytoplasm"/>
    <property type="evidence" value="ECO:0007669"/>
    <property type="project" value="UniProtKB-SubCell"/>
</dbReference>
<evidence type="ECO:0000256" key="3">
    <source>
        <dbReference type="ARBA" id="ARBA00022694"/>
    </source>
</evidence>
<protein>
    <recommendedName>
        <fullName evidence="5">Ubiquitin-related modifier 1</fullName>
    </recommendedName>
</protein>
<dbReference type="InterPro" id="IPR016155">
    <property type="entry name" value="Mopterin_synth/thiamin_S_b"/>
</dbReference>
<comment type="subcellular location">
    <subcellularLocation>
        <location evidence="5">Cytoplasm</location>
    </subcellularLocation>
</comment>
<gene>
    <name evidence="7" type="ORF">DEBURN_LOCUS8188</name>
</gene>
<sequence>LSERLAQSEPHLTPDFLTEFFVGFNKSSTQLKHLCLQYVTPWLLNLAHFSRNDQKNIEKTRELIRNLIELTVKETEMYASIQSKVWNTLGKVDEISNLIIEEFVHYAVIHGINSPQSEIVSNTIVTLSSVNIRGKIIAKLRKVISRTSLKSTRTLTDNQSWPEIAVLIRFNLMLSFNNRNVQLYLPELFYVISILVATGPPLIRASIHGLIVNLVQSLCTSMPLSESSIKRLTLLLTELSEPNFRYFFGLNNVPGNAFVITPESTRDLPDTMPLASLEKIVQALLEVMVCGAGSVDMSNAWRARWVGLVASTAFQYNPAIQPRAFVTLGCLARDEVNDDDLLYQILVALTGALSHFTENDCALIISIIMCLTNIVENLPAESRYLQPMFWLAISLVQIGHIPVFPSAINLLHVVLKALDSKGFFGNEDIATVLLKARRPLEDISIQMDKAAGINYEHFSFAIAATLLKGLKNPVTKASTQAVLTTFLDIASKGVIINENIINSSMLGYLAALLPVSAKNADMKELLLQCGINDVEIDNSELGTTYYKIFENLEIPDNQTALLLIALMVAMLQTAEHEPERLFLYGFLAEAALAMHEVFALVYDFLLPKMAQIINSSETIPILDSVQSILYTVVSSESQSINNKNKILPGTSRNHLHSYLEEVGFPNLLDCGSFTKVTKESMKINATYAMELRGTSKGIPCVIGIVAKRRKGLMVRQEDNGGPRESNVGRHVRISSSGGKTVEISSSMNPPNQTKMEDLIKWIRENLIKTKPELFMTGNTIRPGILILINDVDWEVEGELEYTIKDGDNIHFLSTLHGG</sequence>
<dbReference type="Pfam" id="PF09138">
    <property type="entry name" value="Urm1"/>
    <property type="match status" value="1"/>
</dbReference>
<keyword evidence="8" id="KW-1185">Reference proteome</keyword>
<keyword evidence="4" id="KW-0833">Ubl conjugation pathway</keyword>
<evidence type="ECO:0000313" key="7">
    <source>
        <dbReference type="EMBL" id="CAG8573175.1"/>
    </source>
</evidence>
<keyword evidence="3 5" id="KW-0819">tRNA processing</keyword>
<dbReference type="HAMAP" id="MF_03048">
    <property type="entry name" value="Urm1"/>
    <property type="match status" value="1"/>
</dbReference>
<dbReference type="Gene3D" id="3.10.20.30">
    <property type="match status" value="1"/>
</dbReference>
<dbReference type="PANTHER" id="PTHR14986">
    <property type="entry name" value="RURM1 PROTEIN"/>
    <property type="match status" value="1"/>
</dbReference>
<comment type="similarity">
    <text evidence="5">Belongs to the URM1 family.</text>
</comment>
<dbReference type="InterPro" id="IPR016024">
    <property type="entry name" value="ARM-type_fold"/>
</dbReference>
<comment type="caution">
    <text evidence="7">The sequence shown here is derived from an EMBL/GenBank/DDBJ whole genome shotgun (WGS) entry which is preliminary data.</text>
</comment>
<dbReference type="AlphaFoldDB" id="A0A9N9BMH5"/>
<keyword evidence="2" id="KW-1017">Isopeptide bond</keyword>
<evidence type="ECO:0000256" key="5">
    <source>
        <dbReference type="RuleBase" id="RU361182"/>
    </source>
</evidence>
<dbReference type="InterPro" id="IPR015221">
    <property type="entry name" value="Urm1"/>
</dbReference>
<evidence type="ECO:0000256" key="2">
    <source>
        <dbReference type="ARBA" id="ARBA00022499"/>
    </source>
</evidence>
<evidence type="ECO:0000256" key="6">
    <source>
        <dbReference type="SAM" id="MobiDB-lite"/>
    </source>
</evidence>
<feature type="compositionally biased region" description="Polar residues" evidence="6">
    <location>
        <begin position="733"/>
        <end position="749"/>
    </location>
</feature>